<proteinExistence type="predicted"/>
<evidence type="ECO:0000256" key="1">
    <source>
        <dbReference type="SAM" id="MobiDB-lite"/>
    </source>
</evidence>
<dbReference type="InterPro" id="IPR025040">
    <property type="entry name" value="DUF3984"/>
</dbReference>
<feature type="compositionally biased region" description="Basic and acidic residues" evidence="1">
    <location>
        <begin position="100"/>
        <end position="112"/>
    </location>
</feature>
<name>A0A9P5CPW7_CRYP1</name>
<feature type="region of interest" description="Disordered" evidence="1">
    <location>
        <begin position="59"/>
        <end position="114"/>
    </location>
</feature>
<reference evidence="2" key="1">
    <citation type="journal article" date="2020" name="Phytopathology">
        <title>Genome sequence of the chestnut blight fungus Cryphonectria parasitica EP155: A fundamental resource for an archetypical invasive plant pathogen.</title>
        <authorList>
            <person name="Crouch J.A."/>
            <person name="Dawe A."/>
            <person name="Aerts A."/>
            <person name="Barry K."/>
            <person name="Churchill A.C.L."/>
            <person name="Grimwood J."/>
            <person name="Hillman B."/>
            <person name="Milgroom M.G."/>
            <person name="Pangilinan J."/>
            <person name="Smith M."/>
            <person name="Salamov A."/>
            <person name="Schmutz J."/>
            <person name="Yadav J."/>
            <person name="Grigoriev I.V."/>
            <person name="Nuss D."/>
        </authorList>
    </citation>
    <scope>NUCLEOTIDE SEQUENCE</scope>
    <source>
        <strain evidence="2">EP155</strain>
    </source>
</reference>
<evidence type="ECO:0000313" key="2">
    <source>
        <dbReference type="EMBL" id="KAF3765857.1"/>
    </source>
</evidence>
<evidence type="ECO:0000313" key="3">
    <source>
        <dbReference type="Proteomes" id="UP000803844"/>
    </source>
</evidence>
<accession>A0A9P5CPW7</accession>
<dbReference type="OrthoDB" id="5339776at2759"/>
<organism evidence="2 3">
    <name type="scientific">Cryphonectria parasitica (strain ATCC 38755 / EP155)</name>
    <dbReference type="NCBI Taxonomy" id="660469"/>
    <lineage>
        <taxon>Eukaryota</taxon>
        <taxon>Fungi</taxon>
        <taxon>Dikarya</taxon>
        <taxon>Ascomycota</taxon>
        <taxon>Pezizomycotina</taxon>
        <taxon>Sordariomycetes</taxon>
        <taxon>Sordariomycetidae</taxon>
        <taxon>Diaporthales</taxon>
        <taxon>Cryphonectriaceae</taxon>
        <taxon>Cryphonectria-Endothia species complex</taxon>
        <taxon>Cryphonectria</taxon>
    </lineage>
</organism>
<dbReference type="RefSeq" id="XP_040776818.1">
    <property type="nucleotide sequence ID" value="XM_040923357.1"/>
</dbReference>
<dbReference type="Proteomes" id="UP000803844">
    <property type="component" value="Unassembled WGS sequence"/>
</dbReference>
<protein>
    <submittedName>
        <fullName evidence="2">Uncharacterized protein</fullName>
    </submittedName>
</protein>
<feature type="compositionally biased region" description="Acidic residues" evidence="1">
    <location>
        <begin position="61"/>
        <end position="82"/>
    </location>
</feature>
<dbReference type="EMBL" id="MU032347">
    <property type="protein sequence ID" value="KAF3765857.1"/>
    <property type="molecule type" value="Genomic_DNA"/>
</dbReference>
<comment type="caution">
    <text evidence="2">The sequence shown here is derived from an EMBL/GenBank/DDBJ whole genome shotgun (WGS) entry which is preliminary data.</text>
</comment>
<dbReference type="GeneID" id="63840486"/>
<gene>
    <name evidence="2" type="ORF">M406DRAFT_356090</name>
</gene>
<keyword evidence="3" id="KW-1185">Reference proteome</keyword>
<dbReference type="AlphaFoldDB" id="A0A9P5CPW7"/>
<dbReference type="Pfam" id="PF13136">
    <property type="entry name" value="DUF3984"/>
    <property type="match status" value="1"/>
</dbReference>
<sequence length="131" mass="14426">MAGPDFVNLNEKLELEALGMDLDTAQDDEAAVRRLVTRGHGRPHTWFGNVMGWTLFSVQERDEEDNEGGDGEATDVEAEDTLSDTSAYPEFEGMNTALSGHERRLSPPRADDGSWQDAAWLLSVASKVAWS</sequence>